<comment type="caution">
    <text evidence="2">The sequence shown here is derived from an EMBL/GenBank/DDBJ whole genome shotgun (WGS) entry which is preliminary data.</text>
</comment>
<keyword evidence="3" id="KW-1185">Reference proteome</keyword>
<feature type="compositionally biased region" description="Polar residues" evidence="1">
    <location>
        <begin position="1"/>
        <end position="14"/>
    </location>
</feature>
<reference evidence="2" key="1">
    <citation type="submission" date="2020-12" db="EMBL/GenBank/DDBJ databases">
        <title>Metabolic potential, ecology and presence of endohyphal bacteria is reflected in genomic diversity of Mucoromycotina.</title>
        <authorList>
            <person name="Muszewska A."/>
            <person name="Okrasinska A."/>
            <person name="Steczkiewicz K."/>
            <person name="Drgas O."/>
            <person name="Orlowska M."/>
            <person name="Perlinska-Lenart U."/>
            <person name="Aleksandrzak-Piekarczyk T."/>
            <person name="Szatraj K."/>
            <person name="Zielenkiewicz U."/>
            <person name="Pilsyk S."/>
            <person name="Malc E."/>
            <person name="Mieczkowski P."/>
            <person name="Kruszewska J.S."/>
            <person name="Biernat P."/>
            <person name="Pawlowska J."/>
        </authorList>
    </citation>
    <scope>NUCLEOTIDE SEQUENCE</scope>
    <source>
        <strain evidence="2">WA0000051536</strain>
    </source>
</reference>
<dbReference type="EMBL" id="JAEPRA010000014">
    <property type="protein sequence ID" value="KAG2175891.1"/>
    <property type="molecule type" value="Genomic_DNA"/>
</dbReference>
<proteinExistence type="predicted"/>
<evidence type="ECO:0000313" key="3">
    <source>
        <dbReference type="Proteomes" id="UP000612746"/>
    </source>
</evidence>
<sequence length="673" mass="76610">MSESRTALTTNMNDISKKTLRSLAPDPTPLQHKKDLSASPHNAQPDSSSGATSSYSSASSSSASSESSSYSQLDVKSDGGKLGMSSAIIDHKVGFKRPDIATYLINRFPQDLLIEIFSWHQYPQILRLVNRAFHRVSQFTSTKALWLLRHYPYYKVLEKSMRWIFFDVAVAKTMFSLNPDIFCSRFYVRKAILKLDKEKYRFKSSKKVLQHFVLLTGKQYFGLDPEDDSEFPLQKATGDDRAMTEAIRSRQWNVVEHIGSVNGYGFWVHTPFARQNLNSMLLDARNIAQSIEVPQPPTDVTSNAEDIALSGSASHTLNNNNSQDVSSPQDIKRNMARHNVRKTAILPQSFLRALRTCLRTMCSSYSPHYSRQTSPYSDKYLVKLALQTELISVYSLVIEKLGPYLSSKDKENIVDSMSFEGVTTDETFIRIIRDYKFPIQYGKWNEKPLFALAWHNMSHRIHLLLELGFDPRYVLPSSDENNFMHDLLCAENTSLELYFMLLDAGIPLELSTLKKIVESTVFEGILLGWIIKNWSHINSRVEWSVLQDLMVAYSSDSPILIQPSAKRPAQHSLIDWQRKEEEEGRTLQREFEMAVLSELEEGRHNEENAYADDEGAGFSSPGGDEASREDEDEGVDVDDDAEAEEAEPLSSDEEHEQAADWRNMPLEGLQYMR</sequence>
<protein>
    <submittedName>
        <fullName evidence="2">Uncharacterized protein</fullName>
    </submittedName>
</protein>
<feature type="compositionally biased region" description="Low complexity" evidence="1">
    <location>
        <begin position="47"/>
        <end position="71"/>
    </location>
</feature>
<name>A0A8H7PMF6_9FUNG</name>
<evidence type="ECO:0000256" key="1">
    <source>
        <dbReference type="SAM" id="MobiDB-lite"/>
    </source>
</evidence>
<feature type="region of interest" description="Disordered" evidence="1">
    <location>
        <begin position="1"/>
        <end position="72"/>
    </location>
</feature>
<feature type="compositionally biased region" description="Acidic residues" evidence="1">
    <location>
        <begin position="627"/>
        <end position="655"/>
    </location>
</feature>
<evidence type="ECO:0000313" key="2">
    <source>
        <dbReference type="EMBL" id="KAG2175891.1"/>
    </source>
</evidence>
<accession>A0A8H7PMF6</accession>
<gene>
    <name evidence="2" type="ORF">INT44_000369</name>
</gene>
<dbReference type="Proteomes" id="UP000612746">
    <property type="component" value="Unassembled WGS sequence"/>
</dbReference>
<feature type="region of interest" description="Disordered" evidence="1">
    <location>
        <begin position="607"/>
        <end position="673"/>
    </location>
</feature>
<dbReference type="OrthoDB" id="2365859at2759"/>
<dbReference type="AlphaFoldDB" id="A0A8H7PMF6"/>
<organism evidence="2 3">
    <name type="scientific">Umbelopsis vinacea</name>
    <dbReference type="NCBI Taxonomy" id="44442"/>
    <lineage>
        <taxon>Eukaryota</taxon>
        <taxon>Fungi</taxon>
        <taxon>Fungi incertae sedis</taxon>
        <taxon>Mucoromycota</taxon>
        <taxon>Mucoromycotina</taxon>
        <taxon>Umbelopsidomycetes</taxon>
        <taxon>Umbelopsidales</taxon>
        <taxon>Umbelopsidaceae</taxon>
        <taxon>Umbelopsis</taxon>
    </lineage>
</organism>